<gene>
    <name evidence="1" type="ORF">PHAMO_180157</name>
</gene>
<reference evidence="1 2" key="1">
    <citation type="journal article" date="2012" name="J. Bacteriol.">
        <title>Draft Genome Sequence of the Purple Photosynthetic Bacterium Phaeospirillum molischianum DSM120, a Particularly Versatile Bacterium.</title>
        <authorList>
            <person name="Duquesne K."/>
            <person name="Prima V."/>
            <person name="Ji B."/>
            <person name="Rouy Z."/>
            <person name="Medigue C."/>
            <person name="Talla E."/>
            <person name="Sturgis J.N."/>
        </authorList>
    </citation>
    <scope>NUCLEOTIDE SEQUENCE [LARGE SCALE GENOMIC DNA]</scope>
    <source>
        <strain evidence="2">DSM120</strain>
    </source>
</reference>
<sequence length="151" mass="17239">MVNSIPIKAMSLLDFVAFVAADRKEAESTGTPYSTSKMVQRFAALPGEPPKLSATPVAFRNIDNLPKENEINRYFKLLELNGLESEKEMYDKLREATVNSLHRKILSYDPVSSNEYKGIEVKITSLKSEMGITDDSWRKELEKNKFFRIMV</sequence>
<comment type="caution">
    <text evidence="1">The sequence shown here is derived from an EMBL/GenBank/DDBJ whole genome shotgun (WGS) entry which is preliminary data.</text>
</comment>
<name>H8FPA0_MAGML</name>
<dbReference type="AlphaFoldDB" id="H8FPA0"/>
<proteinExistence type="predicted"/>
<dbReference type="Proteomes" id="UP000004169">
    <property type="component" value="Unassembled WGS sequence"/>
</dbReference>
<dbReference type="EMBL" id="CAHP01000010">
    <property type="protein sequence ID" value="CCG40188.1"/>
    <property type="molecule type" value="Genomic_DNA"/>
</dbReference>
<keyword evidence="2" id="KW-1185">Reference proteome</keyword>
<evidence type="ECO:0000313" key="2">
    <source>
        <dbReference type="Proteomes" id="UP000004169"/>
    </source>
</evidence>
<protein>
    <submittedName>
        <fullName evidence="1">Uncharacterized protein</fullName>
    </submittedName>
</protein>
<organism evidence="1 2">
    <name type="scientific">Magnetospirillum molischianum DSM 120</name>
    <dbReference type="NCBI Taxonomy" id="1150626"/>
    <lineage>
        <taxon>Bacteria</taxon>
        <taxon>Pseudomonadati</taxon>
        <taxon>Pseudomonadota</taxon>
        <taxon>Alphaproteobacteria</taxon>
        <taxon>Rhodospirillales</taxon>
        <taxon>Rhodospirillaceae</taxon>
        <taxon>Magnetospirillum</taxon>
    </lineage>
</organism>
<accession>H8FPA0</accession>
<evidence type="ECO:0000313" key="1">
    <source>
        <dbReference type="EMBL" id="CCG40188.1"/>
    </source>
</evidence>